<dbReference type="PANTHER" id="PTHR43213">
    <property type="entry name" value="BIFUNCTIONAL DTTP/UTP PYROPHOSPHATASE/METHYLTRANSFERASE PROTEIN-RELATED"/>
    <property type="match status" value="1"/>
</dbReference>
<name>A0AAD5MTU1_PARTN</name>
<dbReference type="PIRSF" id="PIRSF006305">
    <property type="entry name" value="Maf"/>
    <property type="match status" value="1"/>
</dbReference>
<dbReference type="HAMAP" id="MF_00528">
    <property type="entry name" value="Maf"/>
    <property type="match status" value="1"/>
</dbReference>
<dbReference type="InterPro" id="IPR003697">
    <property type="entry name" value="Maf-like"/>
</dbReference>
<protein>
    <submittedName>
        <fullName evidence="3">Uncharacterized protein</fullName>
    </submittedName>
</protein>
<dbReference type="GO" id="GO:0047429">
    <property type="term" value="F:nucleoside triphosphate diphosphatase activity"/>
    <property type="evidence" value="ECO:0007669"/>
    <property type="project" value="InterPro"/>
</dbReference>
<gene>
    <name evidence="3" type="ORF">KIN20_011597</name>
</gene>
<evidence type="ECO:0000313" key="4">
    <source>
        <dbReference type="Proteomes" id="UP001196413"/>
    </source>
</evidence>
<dbReference type="InterPro" id="IPR029001">
    <property type="entry name" value="ITPase-like_fam"/>
</dbReference>
<evidence type="ECO:0000256" key="1">
    <source>
        <dbReference type="ARBA" id="ARBA00001968"/>
    </source>
</evidence>
<organism evidence="3 4">
    <name type="scientific">Parelaphostrongylus tenuis</name>
    <name type="common">Meningeal worm</name>
    <dbReference type="NCBI Taxonomy" id="148309"/>
    <lineage>
        <taxon>Eukaryota</taxon>
        <taxon>Metazoa</taxon>
        <taxon>Ecdysozoa</taxon>
        <taxon>Nematoda</taxon>
        <taxon>Chromadorea</taxon>
        <taxon>Rhabditida</taxon>
        <taxon>Rhabditina</taxon>
        <taxon>Rhabditomorpha</taxon>
        <taxon>Strongyloidea</taxon>
        <taxon>Metastrongylidae</taxon>
        <taxon>Parelaphostrongylus</taxon>
    </lineage>
</organism>
<dbReference type="SUPFAM" id="SSF52972">
    <property type="entry name" value="ITPase-like"/>
    <property type="match status" value="1"/>
</dbReference>
<proteinExistence type="inferred from homology"/>
<keyword evidence="2" id="KW-0378">Hydrolase</keyword>
<evidence type="ECO:0000256" key="2">
    <source>
        <dbReference type="ARBA" id="ARBA00022801"/>
    </source>
</evidence>
<comment type="caution">
    <text evidence="3">The sequence shown here is derived from an EMBL/GenBank/DDBJ whole genome shotgun (WGS) entry which is preliminary data.</text>
</comment>
<dbReference type="PANTHER" id="PTHR43213:SF5">
    <property type="entry name" value="BIFUNCTIONAL DTTP_UTP PYROPHOSPHATASE_METHYLTRANSFERASE PROTEIN-RELATED"/>
    <property type="match status" value="1"/>
</dbReference>
<dbReference type="AlphaFoldDB" id="A0AAD5MTU1"/>
<accession>A0AAD5MTU1</accession>
<dbReference type="CDD" id="cd00555">
    <property type="entry name" value="Maf"/>
    <property type="match status" value="1"/>
</dbReference>
<evidence type="ECO:0000313" key="3">
    <source>
        <dbReference type="EMBL" id="KAJ1354607.1"/>
    </source>
</evidence>
<dbReference type="EMBL" id="JAHQIW010002128">
    <property type="protein sequence ID" value="KAJ1354607.1"/>
    <property type="molecule type" value="Genomic_DNA"/>
</dbReference>
<keyword evidence="4" id="KW-1185">Reference proteome</keyword>
<dbReference type="Gene3D" id="3.90.950.10">
    <property type="match status" value="1"/>
</dbReference>
<dbReference type="Pfam" id="PF02545">
    <property type="entry name" value="Maf"/>
    <property type="match status" value="1"/>
</dbReference>
<reference evidence="3" key="1">
    <citation type="submission" date="2021-06" db="EMBL/GenBank/DDBJ databases">
        <title>Parelaphostrongylus tenuis whole genome reference sequence.</title>
        <authorList>
            <person name="Garwood T.J."/>
            <person name="Larsen P.A."/>
            <person name="Fountain-Jones N.M."/>
            <person name="Garbe J.R."/>
            <person name="Macchietto M.G."/>
            <person name="Kania S.A."/>
            <person name="Gerhold R.W."/>
            <person name="Richards J.E."/>
            <person name="Wolf T.M."/>
        </authorList>
    </citation>
    <scope>NUCLEOTIDE SEQUENCE</scope>
    <source>
        <strain evidence="3">MNPRO001-30</strain>
        <tissue evidence="3">Meninges</tissue>
    </source>
</reference>
<sequence length="208" mass="23146">MSTSKAVEERAPNTPAIVVLASQSPNRLKLMHQIGIKNLVVKVPDFEENLPKSLPVREFVEQTAVGKLHAVYAEMERNKEHFDIIVACDTVIYFDGEIIGKPVDAEDAFVTLKRFRGRQHTVYSGVAMAFANGDEEVFSEETRVEFGDYSDRIIKQYVESGEPLRCAGSYAIQGYGAVFVRAVHGCFSNVVGLPIYRIHSALMSKGIF</sequence>
<dbReference type="Proteomes" id="UP001196413">
    <property type="component" value="Unassembled WGS sequence"/>
</dbReference>
<dbReference type="NCBIfam" id="TIGR00172">
    <property type="entry name" value="maf"/>
    <property type="match status" value="1"/>
</dbReference>
<comment type="cofactor">
    <cofactor evidence="1">
        <name>a divalent metal cation</name>
        <dbReference type="ChEBI" id="CHEBI:60240"/>
    </cofactor>
</comment>